<comment type="catalytic activity">
    <reaction evidence="7 8">
        <text>5-amino-1-(5-phospho-D-ribosyl)imidazole-4-carboxylate + L-aspartate + ATP = (2S)-2-[5-amino-1-(5-phospho-beta-D-ribosyl)imidazole-4-carboxamido]succinate + ADP + phosphate + 2 H(+)</text>
        <dbReference type="Rhea" id="RHEA:22628"/>
        <dbReference type="ChEBI" id="CHEBI:15378"/>
        <dbReference type="ChEBI" id="CHEBI:29991"/>
        <dbReference type="ChEBI" id="CHEBI:30616"/>
        <dbReference type="ChEBI" id="CHEBI:43474"/>
        <dbReference type="ChEBI" id="CHEBI:58443"/>
        <dbReference type="ChEBI" id="CHEBI:77657"/>
        <dbReference type="ChEBI" id="CHEBI:456216"/>
        <dbReference type="EC" id="6.3.2.6"/>
    </reaction>
</comment>
<evidence type="ECO:0000313" key="11">
    <source>
        <dbReference type="Proteomes" id="UP000258927"/>
    </source>
</evidence>
<dbReference type="Gene3D" id="3.30.470.20">
    <property type="entry name" value="ATP-grasp fold, B domain"/>
    <property type="match status" value="1"/>
</dbReference>
<accession>A0A2R4MBI8</accession>
<evidence type="ECO:0000313" key="10">
    <source>
        <dbReference type="EMBL" id="AVX03401.1"/>
    </source>
</evidence>
<comment type="similarity">
    <text evidence="2 8">Belongs to the SAICAR synthetase family.</text>
</comment>
<dbReference type="RefSeq" id="WP_117395054.1">
    <property type="nucleotide sequence ID" value="NZ_CP021330.1"/>
</dbReference>
<name>A0A2R4MBI8_9HYPH</name>
<keyword evidence="3 8" id="KW-0436">Ligase</keyword>
<gene>
    <name evidence="8" type="primary">purC</name>
    <name evidence="10" type="ORF">MXMO3_00869</name>
</gene>
<evidence type="ECO:0000259" key="9">
    <source>
        <dbReference type="Pfam" id="PF01259"/>
    </source>
</evidence>
<evidence type="ECO:0000256" key="8">
    <source>
        <dbReference type="HAMAP-Rule" id="MF_00137"/>
    </source>
</evidence>
<sequence length="328" mass="37052">MAQLNAGSSLEDKCLTDAEFSELPNYTRNKVRDTYKLPDGQRLLITTDRQSAFDQVLAAVPFKGQVLTQIARYWFEETKDICPNHVISYPDPNVVLAKDLEMLPIEIVVRSYLTGSTNTSIWPMYQRGERVIYGHKFPDGMRKNQKLAAPIITPTTKPADGGHDAPITEAEILDTQLLTPAQWHEIAAKSLALFKRGQALAAEKGLILVDTKYEFGVDEDGVIVVADEIHTPDSSRFWLADSYQQRFDAGEEPDSLDKEFLRLWVAGQCDPYKDPIPEIPQETLLEFSEKYIALYEKLTGQAFERPDISISVRDRIHQSLAKALPAYF</sequence>
<keyword evidence="5 8" id="KW-0658">Purine biosynthesis</keyword>
<feature type="domain" description="SAICAR synthetase/ADE2 N-terminal" evidence="9">
    <location>
        <begin position="28"/>
        <end position="275"/>
    </location>
</feature>
<dbReference type="PROSITE" id="PS01057">
    <property type="entry name" value="SAICAR_SYNTHETASE_1"/>
    <property type="match status" value="1"/>
</dbReference>
<protein>
    <recommendedName>
        <fullName evidence="8">Phosphoribosylaminoimidazole-succinocarboxamide synthase</fullName>
        <ecNumber evidence="8">6.3.2.6</ecNumber>
    </recommendedName>
    <alternativeName>
        <fullName evidence="8">SAICAR synthetase</fullName>
    </alternativeName>
</protein>
<dbReference type="KEGG" id="mmyr:MXMO3_00869"/>
<evidence type="ECO:0000256" key="7">
    <source>
        <dbReference type="ARBA" id="ARBA00048475"/>
    </source>
</evidence>
<dbReference type="PANTHER" id="PTHR43700">
    <property type="entry name" value="PHOSPHORIBOSYLAMINOIMIDAZOLE-SUCCINOCARBOXAMIDE SYNTHASE"/>
    <property type="match status" value="1"/>
</dbReference>
<dbReference type="GO" id="GO:0005524">
    <property type="term" value="F:ATP binding"/>
    <property type="evidence" value="ECO:0007669"/>
    <property type="project" value="UniProtKB-KW"/>
</dbReference>
<evidence type="ECO:0000256" key="5">
    <source>
        <dbReference type="ARBA" id="ARBA00022755"/>
    </source>
</evidence>
<dbReference type="GO" id="GO:0004639">
    <property type="term" value="F:phosphoribosylaminoimidazolesuccinocarboxamide synthase activity"/>
    <property type="evidence" value="ECO:0007669"/>
    <property type="project" value="UniProtKB-UniRule"/>
</dbReference>
<keyword evidence="4 8" id="KW-0547">Nucleotide-binding</keyword>
<dbReference type="Proteomes" id="UP000258927">
    <property type="component" value="Chromosome"/>
</dbReference>
<dbReference type="GO" id="GO:0006189">
    <property type="term" value="P:'de novo' IMP biosynthetic process"/>
    <property type="evidence" value="ECO:0007669"/>
    <property type="project" value="UniProtKB-UniRule"/>
</dbReference>
<proteinExistence type="inferred from homology"/>
<dbReference type="EC" id="6.3.2.6" evidence="8"/>
<dbReference type="GO" id="GO:0005737">
    <property type="term" value="C:cytoplasm"/>
    <property type="evidence" value="ECO:0007669"/>
    <property type="project" value="TreeGrafter"/>
</dbReference>
<reference evidence="10 11" key="1">
    <citation type="submission" date="2017-05" db="EMBL/GenBank/DDBJ databases">
        <title>Genome Analysis of Maritalea myrionectae HL2708#5.</title>
        <authorList>
            <consortium name="Cotde Inc.-PKNU"/>
            <person name="Jang D."/>
            <person name="Oh H.-M."/>
        </authorList>
    </citation>
    <scope>NUCLEOTIDE SEQUENCE [LARGE SCALE GENOMIC DNA]</scope>
    <source>
        <strain evidence="10 11">HL2708#5</strain>
    </source>
</reference>
<evidence type="ECO:0000256" key="6">
    <source>
        <dbReference type="ARBA" id="ARBA00022840"/>
    </source>
</evidence>
<keyword evidence="6 8" id="KW-0067">ATP-binding</keyword>
<dbReference type="Pfam" id="PF01259">
    <property type="entry name" value="SAICAR_synt"/>
    <property type="match status" value="1"/>
</dbReference>
<dbReference type="NCBIfam" id="NF009251">
    <property type="entry name" value="PRK12607.1"/>
    <property type="match status" value="1"/>
</dbReference>
<evidence type="ECO:0000256" key="3">
    <source>
        <dbReference type="ARBA" id="ARBA00022598"/>
    </source>
</evidence>
<comment type="pathway">
    <text evidence="1 8">Purine metabolism; IMP biosynthesis via de novo pathway; 5-amino-1-(5-phospho-D-ribosyl)imidazole-4-carboxamide from 5-amino-1-(5-phospho-D-ribosyl)imidazole-4-carboxylate: step 1/2.</text>
</comment>
<dbReference type="PANTHER" id="PTHR43700:SF1">
    <property type="entry name" value="PHOSPHORIBOSYLAMINOIMIDAZOLE-SUCCINOCARBOXAMIDE SYNTHASE"/>
    <property type="match status" value="1"/>
</dbReference>
<dbReference type="HAMAP" id="MF_00137">
    <property type="entry name" value="SAICAR_synth"/>
    <property type="match status" value="1"/>
</dbReference>
<evidence type="ECO:0000256" key="1">
    <source>
        <dbReference type="ARBA" id="ARBA00004672"/>
    </source>
</evidence>
<dbReference type="STRING" id="1122213.GCA_000423365_01928"/>
<dbReference type="UniPathway" id="UPA00074">
    <property type="reaction ID" value="UER00131"/>
</dbReference>
<dbReference type="Gene3D" id="3.30.200.20">
    <property type="entry name" value="Phosphorylase Kinase, domain 1"/>
    <property type="match status" value="1"/>
</dbReference>
<keyword evidence="11" id="KW-1185">Reference proteome</keyword>
<organism evidence="10 11">
    <name type="scientific">Maritalea myrionectae</name>
    <dbReference type="NCBI Taxonomy" id="454601"/>
    <lineage>
        <taxon>Bacteria</taxon>
        <taxon>Pseudomonadati</taxon>
        <taxon>Pseudomonadota</taxon>
        <taxon>Alphaproteobacteria</taxon>
        <taxon>Hyphomicrobiales</taxon>
        <taxon>Devosiaceae</taxon>
        <taxon>Maritalea</taxon>
    </lineage>
</organism>
<dbReference type="InterPro" id="IPR028923">
    <property type="entry name" value="SAICAR_synt/ADE2_N"/>
</dbReference>
<dbReference type="AlphaFoldDB" id="A0A2R4MBI8"/>
<dbReference type="PROSITE" id="PS01058">
    <property type="entry name" value="SAICAR_SYNTHETASE_2"/>
    <property type="match status" value="1"/>
</dbReference>
<evidence type="ECO:0000256" key="4">
    <source>
        <dbReference type="ARBA" id="ARBA00022741"/>
    </source>
</evidence>
<dbReference type="InterPro" id="IPR018236">
    <property type="entry name" value="SAICAR_synthetase_CS"/>
</dbReference>
<dbReference type="SUPFAM" id="SSF56104">
    <property type="entry name" value="SAICAR synthase-like"/>
    <property type="match status" value="1"/>
</dbReference>
<dbReference type="CDD" id="cd01414">
    <property type="entry name" value="SAICAR_synt_Sc"/>
    <property type="match status" value="1"/>
</dbReference>
<dbReference type="EMBL" id="CP021330">
    <property type="protein sequence ID" value="AVX03401.1"/>
    <property type="molecule type" value="Genomic_DNA"/>
</dbReference>
<evidence type="ECO:0000256" key="2">
    <source>
        <dbReference type="ARBA" id="ARBA00010190"/>
    </source>
</evidence>